<organism evidence="12 13">
    <name type="scientific">Gracilariopsis chorda</name>
    <dbReference type="NCBI Taxonomy" id="448386"/>
    <lineage>
        <taxon>Eukaryota</taxon>
        <taxon>Rhodophyta</taxon>
        <taxon>Florideophyceae</taxon>
        <taxon>Rhodymeniophycidae</taxon>
        <taxon>Gracilariales</taxon>
        <taxon>Gracilariaceae</taxon>
        <taxon>Gracilariopsis</taxon>
    </lineage>
</organism>
<dbReference type="PROSITE" id="PS51194">
    <property type="entry name" value="HELICASE_CTER"/>
    <property type="match status" value="1"/>
</dbReference>
<dbReference type="SMART" id="SM00490">
    <property type="entry name" value="HELICc"/>
    <property type="match status" value="1"/>
</dbReference>
<dbReference type="OrthoDB" id="10256233at2759"/>
<dbReference type="EC" id="3.6.4.13" evidence="7"/>
<evidence type="ECO:0000313" key="13">
    <source>
        <dbReference type="Proteomes" id="UP000247409"/>
    </source>
</evidence>
<feature type="region of interest" description="Disordered" evidence="8">
    <location>
        <begin position="87"/>
        <end position="106"/>
    </location>
</feature>
<dbReference type="PROSITE" id="PS51195">
    <property type="entry name" value="Q_MOTIF"/>
    <property type="match status" value="1"/>
</dbReference>
<comment type="function">
    <text evidence="7">RNA helicase.</text>
</comment>
<keyword evidence="1 7" id="KW-0547">Nucleotide-binding</keyword>
<evidence type="ECO:0000256" key="4">
    <source>
        <dbReference type="ARBA" id="ARBA00022840"/>
    </source>
</evidence>
<gene>
    <name evidence="12" type="ORF">BWQ96_09783</name>
</gene>
<dbReference type="PROSITE" id="PS51192">
    <property type="entry name" value="HELICASE_ATP_BIND_1"/>
    <property type="match status" value="1"/>
</dbReference>
<evidence type="ECO:0000259" key="10">
    <source>
        <dbReference type="PROSITE" id="PS51194"/>
    </source>
</evidence>
<comment type="similarity">
    <text evidence="7">Belongs to the DEAD box helicase family.</text>
</comment>
<dbReference type="EMBL" id="NBIV01000289">
    <property type="protein sequence ID" value="PXF40502.1"/>
    <property type="molecule type" value="Genomic_DNA"/>
</dbReference>
<dbReference type="Pfam" id="PF00271">
    <property type="entry name" value="Helicase_C"/>
    <property type="match status" value="1"/>
</dbReference>
<keyword evidence="13" id="KW-1185">Reference proteome</keyword>
<dbReference type="InterPro" id="IPR014001">
    <property type="entry name" value="Helicase_ATP-bd"/>
</dbReference>
<dbReference type="Pfam" id="PF00270">
    <property type="entry name" value="DEAD"/>
    <property type="match status" value="1"/>
</dbReference>
<feature type="domain" description="Helicase ATP-binding" evidence="9">
    <location>
        <begin position="101"/>
        <end position="282"/>
    </location>
</feature>
<feature type="short sequence motif" description="Q motif" evidence="6">
    <location>
        <begin position="24"/>
        <end position="52"/>
    </location>
</feature>
<keyword evidence="2 7" id="KW-0378">Hydrolase</keyword>
<evidence type="ECO:0000259" key="11">
    <source>
        <dbReference type="PROSITE" id="PS51195"/>
    </source>
</evidence>
<dbReference type="SUPFAM" id="SSF52540">
    <property type="entry name" value="P-loop containing nucleoside triphosphate hydrolases"/>
    <property type="match status" value="1"/>
</dbReference>
<reference evidence="12 13" key="1">
    <citation type="journal article" date="2018" name="Mol. Biol. Evol.">
        <title>Analysis of the draft genome of the red seaweed Gracilariopsis chorda provides insights into genome size evolution in Rhodophyta.</title>
        <authorList>
            <person name="Lee J."/>
            <person name="Yang E.C."/>
            <person name="Graf L."/>
            <person name="Yang J.H."/>
            <person name="Qiu H."/>
            <person name="Zel Zion U."/>
            <person name="Chan C.X."/>
            <person name="Stephens T.G."/>
            <person name="Weber A.P.M."/>
            <person name="Boo G.H."/>
            <person name="Boo S.M."/>
            <person name="Kim K.M."/>
            <person name="Shin Y."/>
            <person name="Jung M."/>
            <person name="Lee S.J."/>
            <person name="Yim H.S."/>
            <person name="Lee J.H."/>
            <person name="Bhattacharya D."/>
            <person name="Yoon H.S."/>
        </authorList>
    </citation>
    <scope>NUCLEOTIDE SEQUENCE [LARGE SCALE GENOMIC DNA]</scope>
    <source>
        <strain evidence="12 13">SKKU-2015</strain>
        <tissue evidence="12">Whole body</tissue>
    </source>
</reference>
<dbReference type="Gene3D" id="3.40.50.300">
    <property type="entry name" value="P-loop containing nucleotide triphosphate hydrolases"/>
    <property type="match status" value="2"/>
</dbReference>
<dbReference type="Proteomes" id="UP000247409">
    <property type="component" value="Unassembled WGS sequence"/>
</dbReference>
<dbReference type="InterPro" id="IPR011545">
    <property type="entry name" value="DEAD/DEAH_box_helicase_dom"/>
</dbReference>
<keyword evidence="3 7" id="KW-0347">Helicase</keyword>
<evidence type="ECO:0000259" key="9">
    <source>
        <dbReference type="PROSITE" id="PS51192"/>
    </source>
</evidence>
<dbReference type="InterPro" id="IPR027417">
    <property type="entry name" value="P-loop_NTPase"/>
</dbReference>
<dbReference type="AlphaFoldDB" id="A0A2V3IEM3"/>
<dbReference type="InterPro" id="IPR014014">
    <property type="entry name" value="RNA_helicase_DEAD_Q_motif"/>
</dbReference>
<protein>
    <recommendedName>
        <fullName evidence="7">ATP-dependent RNA helicase</fullName>
        <ecNumber evidence="7">3.6.4.13</ecNumber>
    </recommendedName>
</protein>
<evidence type="ECO:0000256" key="3">
    <source>
        <dbReference type="ARBA" id="ARBA00022806"/>
    </source>
</evidence>
<sequence>MHENSEGRTRDEDRTDTSMFAKDISFAQLGVSEDIVSSLAHHKIVTPTRVQAAVIPLLLQGLSFQANYAEQVKSAYELAALEQGEKSSASVELEDHQRPPPPPDDVNDVLMVGAETGSGKTLSYLLPYVQTLSASSIDLKAIILVPSRELCWQTSTFLKAYFQAGPPHLVLAGGTPPDVADIKAVKMIIATPSALLTYFRFSQKPDSSDKIIVVDEADMLLSGGFLYDIERILDQPGMKPFATRRNCHIREINRNRLLFVGATYPHWTGEKVRSIVTWMKRRYPDIKAVQTEDIHKHSSRLNSRWAFEPNEQNRLQRLIDILRNEATSSDKVMVFASAADTVQRIAQAAEELYGKEELDAKFGCALQLHKLVRSADRNASLDKFRKGEGRLLFCTDLGSRGLDLGDVTRVIEFQFASNVVAYLHRIGRTARAGAAGTTDHFYDETSRPLAEAIKSRAEMDTTVVDGVFSRNRSFRRKLKKRLREQMRDADKPDNGDVAVSMASVEIDEPDEEEHQRFNG</sequence>
<dbReference type="STRING" id="448386.A0A2V3IEM3"/>
<feature type="compositionally biased region" description="Basic and acidic residues" evidence="8">
    <location>
        <begin position="483"/>
        <end position="494"/>
    </location>
</feature>
<feature type="domain" description="Helicase C-terminal" evidence="10">
    <location>
        <begin position="314"/>
        <end position="475"/>
    </location>
</feature>
<dbReference type="GO" id="GO:0003723">
    <property type="term" value="F:RNA binding"/>
    <property type="evidence" value="ECO:0007669"/>
    <property type="project" value="UniProtKB-UniRule"/>
</dbReference>
<evidence type="ECO:0000256" key="6">
    <source>
        <dbReference type="PROSITE-ProRule" id="PRU00552"/>
    </source>
</evidence>
<evidence type="ECO:0000256" key="8">
    <source>
        <dbReference type="SAM" id="MobiDB-lite"/>
    </source>
</evidence>
<comment type="caution">
    <text evidence="12">The sequence shown here is derived from an EMBL/GenBank/DDBJ whole genome shotgun (WGS) entry which is preliminary data.</text>
</comment>
<evidence type="ECO:0000256" key="2">
    <source>
        <dbReference type="ARBA" id="ARBA00022801"/>
    </source>
</evidence>
<evidence type="ECO:0000256" key="7">
    <source>
        <dbReference type="RuleBase" id="RU365068"/>
    </source>
</evidence>
<evidence type="ECO:0000256" key="5">
    <source>
        <dbReference type="ARBA" id="ARBA00022884"/>
    </source>
</evidence>
<comment type="catalytic activity">
    <reaction evidence="7">
        <text>ATP + H2O = ADP + phosphate + H(+)</text>
        <dbReference type="Rhea" id="RHEA:13065"/>
        <dbReference type="ChEBI" id="CHEBI:15377"/>
        <dbReference type="ChEBI" id="CHEBI:15378"/>
        <dbReference type="ChEBI" id="CHEBI:30616"/>
        <dbReference type="ChEBI" id="CHEBI:43474"/>
        <dbReference type="ChEBI" id="CHEBI:456216"/>
        <dbReference type="EC" id="3.6.4.13"/>
    </reaction>
</comment>
<keyword evidence="5 7" id="KW-0694">RNA-binding</keyword>
<dbReference type="SMART" id="SM00487">
    <property type="entry name" value="DEXDc"/>
    <property type="match status" value="1"/>
</dbReference>
<accession>A0A2V3IEM3</accession>
<evidence type="ECO:0000256" key="1">
    <source>
        <dbReference type="ARBA" id="ARBA00022741"/>
    </source>
</evidence>
<dbReference type="PANTHER" id="PTHR24031">
    <property type="entry name" value="RNA HELICASE"/>
    <property type="match status" value="1"/>
</dbReference>
<proteinExistence type="inferred from homology"/>
<feature type="domain" description="DEAD-box RNA helicase Q" evidence="11">
    <location>
        <begin position="24"/>
        <end position="52"/>
    </location>
</feature>
<dbReference type="GO" id="GO:0005524">
    <property type="term" value="F:ATP binding"/>
    <property type="evidence" value="ECO:0007669"/>
    <property type="project" value="UniProtKB-UniRule"/>
</dbReference>
<evidence type="ECO:0000313" key="12">
    <source>
        <dbReference type="EMBL" id="PXF40502.1"/>
    </source>
</evidence>
<name>A0A2V3IEM3_9FLOR</name>
<dbReference type="CDD" id="cd18787">
    <property type="entry name" value="SF2_C_DEAD"/>
    <property type="match status" value="1"/>
</dbReference>
<dbReference type="GO" id="GO:0003724">
    <property type="term" value="F:RNA helicase activity"/>
    <property type="evidence" value="ECO:0007669"/>
    <property type="project" value="UniProtKB-EC"/>
</dbReference>
<dbReference type="InterPro" id="IPR001650">
    <property type="entry name" value="Helicase_C-like"/>
</dbReference>
<comment type="domain">
    <text evidence="7">The Q motif is unique to and characteristic of the DEAD box family of RNA helicases and controls ATP binding and hydrolysis.</text>
</comment>
<feature type="region of interest" description="Disordered" evidence="8">
    <location>
        <begin position="481"/>
        <end position="519"/>
    </location>
</feature>
<dbReference type="GO" id="GO:0016787">
    <property type="term" value="F:hydrolase activity"/>
    <property type="evidence" value="ECO:0007669"/>
    <property type="project" value="UniProtKB-KW"/>
</dbReference>
<keyword evidence="4 7" id="KW-0067">ATP-binding</keyword>